<dbReference type="SUPFAM" id="SSF57903">
    <property type="entry name" value="FYVE/PHD zinc finger"/>
    <property type="match status" value="1"/>
</dbReference>
<dbReference type="PROSITE" id="PS50178">
    <property type="entry name" value="ZF_FYVE"/>
    <property type="match status" value="1"/>
</dbReference>
<dbReference type="Gene3D" id="3.30.40.10">
    <property type="entry name" value="Zinc/RING finger domain, C3HC4 (zinc finger)"/>
    <property type="match status" value="1"/>
</dbReference>
<keyword evidence="8" id="KW-1185">Reference proteome</keyword>
<gene>
    <name evidence="7" type="primary">Aste57867_667</name>
    <name evidence="6" type="ORF">As57867_000666</name>
    <name evidence="7" type="ORF">ASTE57867_667</name>
</gene>
<protein>
    <submittedName>
        <fullName evidence="7">Aste57867_667 protein</fullName>
    </submittedName>
</protein>
<dbReference type="Pfam" id="PF01363">
    <property type="entry name" value="FYVE"/>
    <property type="match status" value="1"/>
</dbReference>
<dbReference type="InterPro" id="IPR013083">
    <property type="entry name" value="Znf_RING/FYVE/PHD"/>
</dbReference>
<dbReference type="EMBL" id="CAADRA010000038">
    <property type="protein sequence ID" value="VFT77892.1"/>
    <property type="molecule type" value="Genomic_DNA"/>
</dbReference>
<evidence type="ECO:0000256" key="3">
    <source>
        <dbReference type="ARBA" id="ARBA00022833"/>
    </source>
</evidence>
<evidence type="ECO:0000313" key="8">
    <source>
        <dbReference type="Proteomes" id="UP000332933"/>
    </source>
</evidence>
<dbReference type="OrthoDB" id="77455at2759"/>
<dbReference type="GO" id="GO:0008270">
    <property type="term" value="F:zinc ion binding"/>
    <property type="evidence" value="ECO:0007669"/>
    <property type="project" value="UniProtKB-KW"/>
</dbReference>
<name>A0A485K5V5_9STRA</name>
<organism evidence="7 8">
    <name type="scientific">Aphanomyces stellatus</name>
    <dbReference type="NCBI Taxonomy" id="120398"/>
    <lineage>
        <taxon>Eukaryota</taxon>
        <taxon>Sar</taxon>
        <taxon>Stramenopiles</taxon>
        <taxon>Oomycota</taxon>
        <taxon>Saprolegniomycetes</taxon>
        <taxon>Saprolegniales</taxon>
        <taxon>Verrucalvaceae</taxon>
        <taxon>Aphanomyces</taxon>
    </lineage>
</organism>
<dbReference type="SMART" id="SM00064">
    <property type="entry name" value="FYVE"/>
    <property type="match status" value="1"/>
</dbReference>
<dbReference type="InterPro" id="IPR023393">
    <property type="entry name" value="START-like_dom_sf"/>
</dbReference>
<evidence type="ECO:0000313" key="6">
    <source>
        <dbReference type="EMBL" id="KAF0719973.1"/>
    </source>
</evidence>
<evidence type="ECO:0000313" key="7">
    <source>
        <dbReference type="EMBL" id="VFT77892.1"/>
    </source>
</evidence>
<dbReference type="InterPro" id="IPR052727">
    <property type="entry name" value="Rab4/Rab5_effector"/>
</dbReference>
<evidence type="ECO:0000256" key="1">
    <source>
        <dbReference type="ARBA" id="ARBA00022723"/>
    </source>
</evidence>
<dbReference type="InterPro" id="IPR017455">
    <property type="entry name" value="Znf_FYVE-rel"/>
</dbReference>
<evidence type="ECO:0000256" key="2">
    <source>
        <dbReference type="ARBA" id="ARBA00022771"/>
    </source>
</evidence>
<dbReference type="AlphaFoldDB" id="A0A485K5V5"/>
<dbReference type="PANTHER" id="PTHR13510">
    <property type="entry name" value="FYVE-FINGER-CONTAINING RAB5 EFFECTOR PROTEIN RABENOSYN-5-RELATED"/>
    <property type="match status" value="1"/>
</dbReference>
<proteinExistence type="predicted"/>
<dbReference type="Proteomes" id="UP000332933">
    <property type="component" value="Unassembled WGS sequence"/>
</dbReference>
<keyword evidence="3" id="KW-0862">Zinc</keyword>
<dbReference type="InterPro" id="IPR000306">
    <property type="entry name" value="Znf_FYVE"/>
</dbReference>
<dbReference type="CDD" id="cd00065">
    <property type="entry name" value="FYVE_like_SF"/>
    <property type="match status" value="1"/>
</dbReference>
<dbReference type="InterPro" id="IPR011011">
    <property type="entry name" value="Znf_FYVE_PHD"/>
</dbReference>
<keyword evidence="1" id="KW-0479">Metal-binding</keyword>
<evidence type="ECO:0000259" key="5">
    <source>
        <dbReference type="PROSITE" id="PS50178"/>
    </source>
</evidence>
<dbReference type="EMBL" id="VJMH01000038">
    <property type="protein sequence ID" value="KAF0719973.1"/>
    <property type="molecule type" value="Genomic_DNA"/>
</dbReference>
<reference evidence="6" key="2">
    <citation type="submission" date="2019-06" db="EMBL/GenBank/DDBJ databases">
        <title>Genomics analysis of Aphanomyces spp. identifies a new class of oomycete effector associated with host adaptation.</title>
        <authorList>
            <person name="Gaulin E."/>
        </authorList>
    </citation>
    <scope>NUCLEOTIDE SEQUENCE</scope>
    <source>
        <strain evidence="6">CBS 578.67</strain>
    </source>
</reference>
<accession>A0A485K5V5</accession>
<feature type="domain" description="FYVE-type" evidence="5">
    <location>
        <begin position="279"/>
        <end position="339"/>
    </location>
</feature>
<keyword evidence="2 4" id="KW-0863">Zinc-finger</keyword>
<dbReference type="SUPFAM" id="SSF55961">
    <property type="entry name" value="Bet v1-like"/>
    <property type="match status" value="1"/>
</dbReference>
<dbReference type="Gene3D" id="3.30.530.20">
    <property type="match status" value="1"/>
</dbReference>
<reference evidence="7 8" key="1">
    <citation type="submission" date="2019-03" db="EMBL/GenBank/DDBJ databases">
        <authorList>
            <person name="Gaulin E."/>
            <person name="Dumas B."/>
        </authorList>
    </citation>
    <scope>NUCLEOTIDE SEQUENCE [LARGE SCALE GENOMIC DNA]</scope>
    <source>
        <strain evidence="7">CBS 568.67</strain>
    </source>
</reference>
<evidence type="ECO:0000256" key="4">
    <source>
        <dbReference type="PROSITE-ProRule" id="PRU00091"/>
    </source>
</evidence>
<sequence length="367" mass="41622">MTIKLPLPQDFFQCPRLTPLEIEQLTQHAVQSAMDVVRKTHLNGTIQWTLRNDDDDGLCIYKGDDPAAKPGATLFMSVIEVPGTLDEVIELFSTRTTAQIKAHMQRFGNQLLDAVKLYSIVEPTAASPTEMIGMTWRAYKGLMSMVVAKRDACLLECNHAFTLDGRQGWVASTKSIQLSCCPELTHLGGFIRLLNYGSGHVFLESETRPGYIEMRYVAQLDLRGVAYDYVSDTVLHRRAWLTDINLAKRCRNLRDIDLFLREDRLRRGDLLDDHQLVPKASRAHCFICTVRFGWTHHKSNCMKCGEVVCSKCNHEWTLTSDGDMQRHFKACTKCAAGPQTMRRTTSCSSFSTKSSIISDECWDFERP</sequence>
<dbReference type="PANTHER" id="PTHR13510:SF44">
    <property type="entry name" value="RABENOSYN-5"/>
    <property type="match status" value="1"/>
</dbReference>